<dbReference type="InterPro" id="IPR036980">
    <property type="entry name" value="RNase_P/MRP_Rpp29_sf"/>
</dbReference>
<dbReference type="OMA" id="HYTAKLP"/>
<proteinExistence type="predicted"/>
<keyword evidence="1" id="KW-0378">Hydrolase</keyword>
<dbReference type="HOGENOM" id="CLU_1846639_0_0_1"/>
<evidence type="ECO:0000313" key="2">
    <source>
        <dbReference type="Proteomes" id="UP000011185"/>
    </source>
</evidence>
<dbReference type="Gene3D" id="2.30.30.210">
    <property type="entry name" value="Ribonuclease P/MRP, subunit p29"/>
    <property type="match status" value="1"/>
</dbReference>
<dbReference type="AlphaFoldDB" id="L7JVJ7"/>
<dbReference type="GO" id="GO:0008033">
    <property type="term" value="P:tRNA processing"/>
    <property type="evidence" value="ECO:0007669"/>
    <property type="project" value="InterPro"/>
</dbReference>
<dbReference type="Proteomes" id="UP000011185">
    <property type="component" value="Unassembled WGS sequence"/>
</dbReference>
<gene>
    <name evidence="1" type="ORF">THOM_1549</name>
</gene>
<dbReference type="GO" id="GO:0004526">
    <property type="term" value="F:ribonuclease P activity"/>
    <property type="evidence" value="ECO:0007669"/>
    <property type="project" value="UniProtKB-EC"/>
</dbReference>
<protein>
    <submittedName>
        <fullName evidence="1">Ribonuclease P</fullName>
        <ecNumber evidence="1">3.1.26.5</ecNumber>
    </submittedName>
</protein>
<dbReference type="OrthoDB" id="10371486at2759"/>
<dbReference type="EC" id="3.1.26.5" evidence="1"/>
<name>L7JVJ7_TRAHO</name>
<dbReference type="SUPFAM" id="SSF101744">
    <property type="entry name" value="Rof/RNase P subunit-like"/>
    <property type="match status" value="1"/>
</dbReference>
<evidence type="ECO:0000313" key="1">
    <source>
        <dbReference type="EMBL" id="ELQ75508.1"/>
    </source>
</evidence>
<organism evidence="1 2">
    <name type="scientific">Trachipleistophora hominis</name>
    <name type="common">Microsporidian parasite</name>
    <dbReference type="NCBI Taxonomy" id="72359"/>
    <lineage>
        <taxon>Eukaryota</taxon>
        <taxon>Fungi</taxon>
        <taxon>Fungi incertae sedis</taxon>
        <taxon>Microsporidia</taxon>
        <taxon>Pleistophoridae</taxon>
        <taxon>Trachipleistophora</taxon>
    </lineage>
</organism>
<dbReference type="GO" id="GO:0003723">
    <property type="term" value="F:RNA binding"/>
    <property type="evidence" value="ECO:0007669"/>
    <property type="project" value="InterPro"/>
</dbReference>
<dbReference type="EMBL" id="JH993952">
    <property type="protein sequence ID" value="ELQ75508.1"/>
    <property type="molecule type" value="Genomic_DNA"/>
</dbReference>
<keyword evidence="2" id="KW-1185">Reference proteome</keyword>
<dbReference type="InterPro" id="IPR023534">
    <property type="entry name" value="Rof/RNase_P-like"/>
</dbReference>
<dbReference type="VEuPathDB" id="MicrosporidiaDB:THOM_1549"/>
<dbReference type="InParanoid" id="L7JVJ7"/>
<dbReference type="GO" id="GO:0030677">
    <property type="term" value="C:ribonuclease P complex"/>
    <property type="evidence" value="ECO:0007669"/>
    <property type="project" value="InterPro"/>
</dbReference>
<reference evidence="1 2" key="1">
    <citation type="journal article" date="2012" name="PLoS Pathog.">
        <title>The genome of the obligate intracellular parasite Trachipleistophora hominis: new insights into microsporidian genome dynamics and reductive evolution.</title>
        <authorList>
            <person name="Heinz E."/>
            <person name="Williams T.A."/>
            <person name="Nakjang S."/>
            <person name="Noel C.J."/>
            <person name="Swan D.C."/>
            <person name="Goldberg A.V."/>
            <person name="Harris S.R."/>
            <person name="Weinmaier T."/>
            <person name="Markert S."/>
            <person name="Becher D."/>
            <person name="Bernhardt J."/>
            <person name="Dagan T."/>
            <person name="Hacker C."/>
            <person name="Lucocq J.M."/>
            <person name="Schweder T."/>
            <person name="Rattei T."/>
            <person name="Hall N."/>
            <person name="Hirt R.P."/>
            <person name="Embley T.M."/>
        </authorList>
    </citation>
    <scope>NUCLEOTIDE SEQUENCE [LARGE SCALE GENOMIC DNA]</scope>
</reference>
<accession>L7JVJ7</accession>
<sequence length="151" mass="16796">MISPSFTPFNPKMKKFNAVAHYTAKLPKAPSKPPILHLHSKKPVCTKLSSLPRRTITSHSVEALQHSFIRTVEQSYSVPGVLRTADLAGACLRVGMLSGTVIGESRTALLMECGGRCRIVGKKGRLFHFEWKGMKYFLVGDLMDSNRIVRK</sequence>